<proteinExistence type="inferred from homology"/>
<dbReference type="InterPro" id="IPR017871">
    <property type="entry name" value="ABC_transporter-like_CS"/>
</dbReference>
<dbReference type="KEGG" id="sox:TM7x_00980"/>
<evidence type="ECO:0000313" key="6">
    <source>
        <dbReference type="EMBL" id="AJA06364.1"/>
    </source>
</evidence>
<dbReference type="PROSITE" id="PS00211">
    <property type="entry name" value="ABC_TRANSPORTER_1"/>
    <property type="match status" value="1"/>
</dbReference>
<dbReference type="GO" id="GO:0005524">
    <property type="term" value="F:ATP binding"/>
    <property type="evidence" value="ECO:0007669"/>
    <property type="project" value="UniProtKB-KW"/>
</dbReference>
<keyword evidence="2" id="KW-0813">Transport</keyword>
<evidence type="ECO:0000313" key="7">
    <source>
        <dbReference type="Proteomes" id="UP000030902"/>
    </source>
</evidence>
<protein>
    <submittedName>
        <fullName evidence="6">ABC transporter ATP-binding protein</fullName>
    </submittedName>
</protein>
<name>A0A6S4GSC4_9BACT</name>
<evidence type="ECO:0000256" key="4">
    <source>
        <dbReference type="ARBA" id="ARBA00022840"/>
    </source>
</evidence>
<dbReference type="SMART" id="SM00382">
    <property type="entry name" value="AAA"/>
    <property type="match status" value="1"/>
</dbReference>
<evidence type="ECO:0000259" key="5">
    <source>
        <dbReference type="PROSITE" id="PS50893"/>
    </source>
</evidence>
<keyword evidence="4 6" id="KW-0067">ATP-binding</keyword>
<dbReference type="GO" id="GO:0098796">
    <property type="term" value="C:membrane protein complex"/>
    <property type="evidence" value="ECO:0007669"/>
    <property type="project" value="UniProtKB-ARBA"/>
</dbReference>
<dbReference type="GO" id="GO:0022857">
    <property type="term" value="F:transmembrane transporter activity"/>
    <property type="evidence" value="ECO:0007669"/>
    <property type="project" value="UniProtKB-ARBA"/>
</dbReference>
<dbReference type="Pfam" id="PF00005">
    <property type="entry name" value="ABC_tran"/>
    <property type="match status" value="1"/>
</dbReference>
<dbReference type="FunFam" id="3.40.50.300:FF:000032">
    <property type="entry name" value="Export ABC transporter ATP-binding protein"/>
    <property type="match status" value="1"/>
</dbReference>
<keyword evidence="7" id="KW-1185">Reference proteome</keyword>
<comment type="similarity">
    <text evidence="1">Belongs to the ABC transporter superfamily.</text>
</comment>
<dbReference type="Gene3D" id="3.40.50.300">
    <property type="entry name" value="P-loop containing nucleotide triphosphate hydrolases"/>
    <property type="match status" value="1"/>
</dbReference>
<dbReference type="Proteomes" id="UP000030902">
    <property type="component" value="Chromosome"/>
</dbReference>
<gene>
    <name evidence="6" type="ORF">TM7x_00980</name>
</gene>
<dbReference type="InterPro" id="IPR003593">
    <property type="entry name" value="AAA+_ATPase"/>
</dbReference>
<organism evidence="6 7">
    <name type="scientific">Candidatus Nanosynbacter lyticus</name>
    <dbReference type="NCBI Taxonomy" id="2093824"/>
    <lineage>
        <taxon>Bacteria</taxon>
        <taxon>Candidatus Saccharimonadota</taxon>
        <taxon>Candidatus Saccharimonadia</taxon>
        <taxon>Candidatus Nanosynbacterales</taxon>
        <taxon>Candidatus Nanosynbacteraceae</taxon>
        <taxon>Candidatus Nanosynbacter</taxon>
    </lineage>
</organism>
<dbReference type="EMBL" id="CP007496">
    <property type="protein sequence ID" value="AJA06364.1"/>
    <property type="molecule type" value="Genomic_DNA"/>
</dbReference>
<keyword evidence="3" id="KW-0547">Nucleotide-binding</keyword>
<dbReference type="AlphaFoldDB" id="A0A6S4GSC4"/>
<feature type="domain" description="ABC transporter" evidence="5">
    <location>
        <begin position="3"/>
        <end position="234"/>
    </location>
</feature>
<evidence type="ECO:0000256" key="1">
    <source>
        <dbReference type="ARBA" id="ARBA00005417"/>
    </source>
</evidence>
<sequence>MMIELKNVTKIYGKKKNQFVALNDVSLKIPTGVSVAILGKSGSGKSTLMHAISGLDRPQQGRVIIDGQDILQLKQKQVDEFRAKKIGFIFQSFFVQGNESVEDNVSLPLEIAQMPQKMREAKINEALMAVDLYEKRKSRAKDLSGGQKQRLAIARAIVGDPQIIFADEPTGNLDSETGTKIEELLFNYNKQKGATLIVVTHDDDLAKKCDYQIRIKDGQIEGTNIPQEERYESQ</sequence>
<evidence type="ECO:0000256" key="3">
    <source>
        <dbReference type="ARBA" id="ARBA00022741"/>
    </source>
</evidence>
<dbReference type="InterPro" id="IPR003439">
    <property type="entry name" value="ABC_transporter-like_ATP-bd"/>
</dbReference>
<evidence type="ECO:0000256" key="2">
    <source>
        <dbReference type="ARBA" id="ARBA00022448"/>
    </source>
</evidence>
<dbReference type="CDD" id="cd03255">
    <property type="entry name" value="ABC_MJ0796_LolCDE_FtsE"/>
    <property type="match status" value="1"/>
</dbReference>
<dbReference type="SUPFAM" id="SSF52540">
    <property type="entry name" value="P-loop containing nucleoside triphosphate hydrolases"/>
    <property type="match status" value="1"/>
</dbReference>
<dbReference type="InterPro" id="IPR027417">
    <property type="entry name" value="P-loop_NTPase"/>
</dbReference>
<reference evidence="6 7" key="1">
    <citation type="journal article" date="2015" name="Proc. Natl. Acad. Sci. U.S.A.">
        <title>Cultivation of a human-associated TM7 phylotype reveals a reduced genome and epibiotic parasitic lifestyle.</title>
        <authorList>
            <person name="He X."/>
            <person name="McLean J.S."/>
            <person name="Edlund A."/>
            <person name="Yooseph S."/>
            <person name="Hall A.P."/>
            <person name="Liu S.Y."/>
            <person name="Dorrestein P.C."/>
            <person name="Esquenazi E."/>
            <person name="Hunter R.C."/>
            <person name="Cheng G."/>
            <person name="Nelson K.E."/>
            <person name="Lux R."/>
            <person name="Shi W."/>
        </authorList>
    </citation>
    <scope>NUCLEOTIDE SEQUENCE [LARGE SCALE GENOMIC DNA]</scope>
    <source>
        <strain evidence="6 7">TM7x</strain>
    </source>
</reference>
<dbReference type="PROSITE" id="PS50893">
    <property type="entry name" value="ABC_TRANSPORTER_2"/>
    <property type="match status" value="1"/>
</dbReference>
<dbReference type="GO" id="GO:0016887">
    <property type="term" value="F:ATP hydrolysis activity"/>
    <property type="evidence" value="ECO:0007669"/>
    <property type="project" value="InterPro"/>
</dbReference>
<dbReference type="InterPro" id="IPR017911">
    <property type="entry name" value="MacB-like_ATP-bd"/>
</dbReference>
<dbReference type="PANTHER" id="PTHR42798">
    <property type="entry name" value="LIPOPROTEIN-RELEASING SYSTEM ATP-BINDING PROTEIN LOLD"/>
    <property type="match status" value="1"/>
</dbReference>
<dbReference type="PANTHER" id="PTHR42798:SF7">
    <property type="entry name" value="ALPHA-D-RIBOSE 1-METHYLPHOSPHONATE 5-TRIPHOSPHATE SYNTHASE SUBUNIT PHNL"/>
    <property type="match status" value="1"/>
</dbReference>
<accession>A0A6S4GSC4</accession>